<evidence type="ECO:0000313" key="1">
    <source>
        <dbReference type="EMBL" id="KIJ33688.1"/>
    </source>
</evidence>
<sequence length="62" mass="6986">MASLNGSIYSNEREVDEGFEWICWSSSLCQRLYQPSLNNNGCMHKETTNGMSEFKPSLVAPP</sequence>
<dbReference type="AlphaFoldDB" id="A0A0C9TTL6"/>
<protein>
    <submittedName>
        <fullName evidence="1">Unplaced genomic scaffold SPHSTscaffold_134, whole genome shotgun sequence</fullName>
    </submittedName>
</protein>
<keyword evidence="2" id="KW-1185">Reference proteome</keyword>
<dbReference type="HOGENOM" id="CLU_2905624_0_0_1"/>
<gene>
    <name evidence="1" type="ORF">M422DRAFT_35399</name>
</gene>
<evidence type="ECO:0000313" key="2">
    <source>
        <dbReference type="Proteomes" id="UP000054279"/>
    </source>
</evidence>
<reference evidence="1 2" key="1">
    <citation type="submission" date="2014-06" db="EMBL/GenBank/DDBJ databases">
        <title>Evolutionary Origins and Diversification of the Mycorrhizal Mutualists.</title>
        <authorList>
            <consortium name="DOE Joint Genome Institute"/>
            <consortium name="Mycorrhizal Genomics Consortium"/>
            <person name="Kohler A."/>
            <person name="Kuo A."/>
            <person name="Nagy L.G."/>
            <person name="Floudas D."/>
            <person name="Copeland A."/>
            <person name="Barry K.W."/>
            <person name="Cichocki N."/>
            <person name="Veneault-Fourrey C."/>
            <person name="LaButti K."/>
            <person name="Lindquist E.A."/>
            <person name="Lipzen A."/>
            <person name="Lundell T."/>
            <person name="Morin E."/>
            <person name="Murat C."/>
            <person name="Riley R."/>
            <person name="Ohm R."/>
            <person name="Sun H."/>
            <person name="Tunlid A."/>
            <person name="Henrissat B."/>
            <person name="Grigoriev I.V."/>
            <person name="Hibbett D.S."/>
            <person name="Martin F."/>
        </authorList>
    </citation>
    <scope>NUCLEOTIDE SEQUENCE [LARGE SCALE GENOMIC DNA]</scope>
    <source>
        <strain evidence="1 2">SS14</strain>
    </source>
</reference>
<dbReference type="Proteomes" id="UP000054279">
    <property type="component" value="Unassembled WGS sequence"/>
</dbReference>
<dbReference type="EMBL" id="KN837209">
    <property type="protein sequence ID" value="KIJ33688.1"/>
    <property type="molecule type" value="Genomic_DNA"/>
</dbReference>
<name>A0A0C9TTL6_SPHS4</name>
<accession>A0A0C9TTL6</accession>
<organism evidence="1 2">
    <name type="scientific">Sphaerobolus stellatus (strain SS14)</name>
    <dbReference type="NCBI Taxonomy" id="990650"/>
    <lineage>
        <taxon>Eukaryota</taxon>
        <taxon>Fungi</taxon>
        <taxon>Dikarya</taxon>
        <taxon>Basidiomycota</taxon>
        <taxon>Agaricomycotina</taxon>
        <taxon>Agaricomycetes</taxon>
        <taxon>Phallomycetidae</taxon>
        <taxon>Geastrales</taxon>
        <taxon>Sphaerobolaceae</taxon>
        <taxon>Sphaerobolus</taxon>
    </lineage>
</organism>
<proteinExistence type="predicted"/>